<name>A0A2S6H8Q2_9GAMM</name>
<evidence type="ECO:0000259" key="1">
    <source>
        <dbReference type="Pfam" id="PF01507"/>
    </source>
</evidence>
<dbReference type="SUPFAM" id="SSF52402">
    <property type="entry name" value="Adenine nucleotide alpha hydrolases-like"/>
    <property type="match status" value="1"/>
</dbReference>
<keyword evidence="3" id="KW-1185">Reference proteome</keyword>
<dbReference type="GO" id="GO:0003824">
    <property type="term" value="F:catalytic activity"/>
    <property type="evidence" value="ECO:0007669"/>
    <property type="project" value="InterPro"/>
</dbReference>
<sequence length="382" mass="43626">MNTNLALSTTSSLEQTESHIEYSRALLKSNFLADSRPWVVAYSGGKDSTLVLQLVYELLLSLDSTQRKPVYIVSSDTRVEAPNIESYLEESIAAINRHAATSDLPIHAELIQPDVDQGFWGNLIGKGYPPPTRWFRWCTSKMKIKPIKSAIEDVIRKHGSVILLLGTRTDESISRGQSMNARELSSRMLNPHHEIPNALVLSPISKWTSDEVWEYLFMHNPPPWGESHDFMLDLYRQANGGECPVVVDLNTPSCGGSRFGCWTCTVVKTDKSMESFIENGEAWMKPLNEYRNWLKDIREDEARRSPVRRDGREGQGPFIAATRKEMLEKLLETEQQVDKRLISDQEIMYIQSVWSNDFDVFDSALRIAEQYGREPWLSTDHE</sequence>
<dbReference type="OrthoDB" id="9774475at2"/>
<dbReference type="Proteomes" id="UP000238071">
    <property type="component" value="Unassembled WGS sequence"/>
</dbReference>
<dbReference type="Pfam" id="PF01507">
    <property type="entry name" value="PAPS_reduct"/>
    <property type="match status" value="1"/>
</dbReference>
<gene>
    <name evidence="2" type="ORF">B0F88_101380</name>
</gene>
<dbReference type="NCBIfam" id="TIGR03183">
    <property type="entry name" value="DNA_S_dndC"/>
    <property type="match status" value="1"/>
</dbReference>
<accession>A0A2S6H8Q2</accession>
<comment type="caution">
    <text evidence="2">The sequence shown here is derived from an EMBL/GenBank/DDBJ whole genome shotgun (WGS) entry which is preliminary data.</text>
</comment>
<dbReference type="Gene3D" id="3.40.50.620">
    <property type="entry name" value="HUPs"/>
    <property type="match status" value="1"/>
</dbReference>
<dbReference type="EMBL" id="PTIY01000001">
    <property type="protein sequence ID" value="PPK73848.1"/>
    <property type="molecule type" value="Genomic_DNA"/>
</dbReference>
<dbReference type="PANTHER" id="PTHR43196">
    <property type="entry name" value="SULFATE ADENYLYLTRANSFERASE SUBUNIT 2"/>
    <property type="match status" value="1"/>
</dbReference>
<evidence type="ECO:0000313" key="3">
    <source>
        <dbReference type="Proteomes" id="UP000238071"/>
    </source>
</evidence>
<feature type="domain" description="Phosphoadenosine phosphosulphate reductase" evidence="1">
    <location>
        <begin position="39"/>
        <end position="223"/>
    </location>
</feature>
<dbReference type="InterPro" id="IPR017598">
    <property type="entry name" value="SulphurTrfase_DndC"/>
</dbReference>
<dbReference type="InterPro" id="IPR002500">
    <property type="entry name" value="PAPS_reduct_dom"/>
</dbReference>
<dbReference type="PANTHER" id="PTHR43196:SF2">
    <property type="entry name" value="PHOSPHOADENOSINE PHOSPHOSULFATE REDUCTASE"/>
    <property type="match status" value="1"/>
</dbReference>
<dbReference type="RefSeq" id="WP_104422226.1">
    <property type="nucleotide sequence ID" value="NZ_PTIY01000001.1"/>
</dbReference>
<reference evidence="2 3" key="1">
    <citation type="submission" date="2018-02" db="EMBL/GenBank/DDBJ databases">
        <title>Subsurface microbial communities from deep shales in Ohio and West Virginia, USA.</title>
        <authorList>
            <person name="Wrighton K."/>
        </authorList>
    </citation>
    <scope>NUCLEOTIDE SEQUENCE [LARGE SCALE GENOMIC DNA]</scope>
    <source>
        <strain evidence="2 3">OWC-G53F</strain>
    </source>
</reference>
<organism evidence="2 3">
    <name type="scientific">Methylobacter tundripaludum</name>
    <dbReference type="NCBI Taxonomy" id="173365"/>
    <lineage>
        <taxon>Bacteria</taxon>
        <taxon>Pseudomonadati</taxon>
        <taxon>Pseudomonadota</taxon>
        <taxon>Gammaproteobacteria</taxon>
        <taxon>Methylococcales</taxon>
        <taxon>Methylococcaceae</taxon>
        <taxon>Methylobacter</taxon>
    </lineage>
</organism>
<dbReference type="InterPro" id="IPR014729">
    <property type="entry name" value="Rossmann-like_a/b/a_fold"/>
</dbReference>
<dbReference type="InterPro" id="IPR050128">
    <property type="entry name" value="Sulfate_adenylyltrnsfr_sub2"/>
</dbReference>
<protein>
    <submittedName>
        <fullName evidence="2">DNA sulfur modification protein DndC</fullName>
    </submittedName>
</protein>
<proteinExistence type="predicted"/>
<dbReference type="AlphaFoldDB" id="A0A2S6H8Q2"/>
<evidence type="ECO:0000313" key="2">
    <source>
        <dbReference type="EMBL" id="PPK73848.1"/>
    </source>
</evidence>